<keyword evidence="8" id="KW-0963">Cytoplasm</keyword>
<evidence type="ECO:0000256" key="2">
    <source>
        <dbReference type="ARBA" id="ARBA00001933"/>
    </source>
</evidence>
<comment type="subunit">
    <text evidence="8">Homodimer.</text>
</comment>
<dbReference type="Pfam" id="PF00202">
    <property type="entry name" value="Aminotran_3"/>
    <property type="match status" value="1"/>
</dbReference>
<dbReference type="EMBL" id="LRPU01000082">
    <property type="protein sequence ID" value="KXA11702.1"/>
    <property type="molecule type" value="Genomic_DNA"/>
</dbReference>
<dbReference type="NCBIfam" id="NF000818">
    <property type="entry name" value="PRK00062.1"/>
    <property type="match status" value="1"/>
</dbReference>
<dbReference type="InterPro" id="IPR004639">
    <property type="entry name" value="4pyrrol_synth_GluAld_NH2Trfase"/>
</dbReference>
<dbReference type="Gene3D" id="3.90.1150.10">
    <property type="entry name" value="Aspartate Aminotransferase, domain 1"/>
    <property type="match status" value="1"/>
</dbReference>
<evidence type="ECO:0000256" key="7">
    <source>
        <dbReference type="ARBA" id="ARBA00023244"/>
    </source>
</evidence>
<dbReference type="GO" id="GO:0005737">
    <property type="term" value="C:cytoplasm"/>
    <property type="evidence" value="ECO:0007669"/>
    <property type="project" value="UniProtKB-SubCell"/>
</dbReference>
<dbReference type="GO" id="GO:0042286">
    <property type="term" value="F:glutamate-1-semialdehyde 2,1-aminomutase activity"/>
    <property type="evidence" value="ECO:0007669"/>
    <property type="project" value="UniProtKB-UniRule"/>
</dbReference>
<dbReference type="PROSITE" id="PS00600">
    <property type="entry name" value="AA_TRANSFER_CLASS_3"/>
    <property type="match status" value="1"/>
</dbReference>
<feature type="modified residue" description="N6-(pyridoxal phosphate)lysine" evidence="8">
    <location>
        <position position="280"/>
    </location>
</feature>
<sequence length="440" mass="48775">MKKYLLNNLIVRRMNMDRNKEIFEESKKYMPGGVNSPVRSFGSVGINPPVIKSGKGAMIKDENGNEYIDFVLAWGPMILGHCDEDVVEAIKKTSEESIAFGASTKLELDLAKLLCETLDNVDMIRMVNSGTEATMSAVKLARGYTKKDKIIKFAGCYHGHFDGFLIEAGSGVLTEGIPGCLGVPEESIKNTLIGIYNDEKQVEELFEKYGNDIAGIIIEPVAGNMGVVKCDPKFMRKLRELCDKYGALLIFDEVMCGFRVAYKGAQTLFDVKPDLVTYAKIMGGGLPCGAYGGRREIMENLSPLGGVYQAGTMSGNPIVMSAGLATVKKLYENPSYYDHIEKIGSKLEKGVLEIAKKKGLGLVVNRQGGMMTLFFTDLKEVKCYDDVKTCDGERFKRYFLHMLNKGFNIPPSQFEAMFLSVKHTEEHIDKFLEAFESFEG</sequence>
<dbReference type="GO" id="GO:0030170">
    <property type="term" value="F:pyridoxal phosphate binding"/>
    <property type="evidence" value="ECO:0007669"/>
    <property type="project" value="InterPro"/>
</dbReference>
<accession>A0A133N5X8</accession>
<comment type="caution">
    <text evidence="9">The sequence shown here is derived from an EMBL/GenBank/DDBJ whole genome shotgun (WGS) entry which is preliminary data.</text>
</comment>
<organism evidence="9 10">
    <name type="scientific">Clostridium perfringens</name>
    <dbReference type="NCBI Taxonomy" id="1502"/>
    <lineage>
        <taxon>Bacteria</taxon>
        <taxon>Bacillati</taxon>
        <taxon>Bacillota</taxon>
        <taxon>Clostridia</taxon>
        <taxon>Eubacteriales</taxon>
        <taxon>Clostridiaceae</taxon>
        <taxon>Clostridium</taxon>
    </lineage>
</organism>
<evidence type="ECO:0000256" key="6">
    <source>
        <dbReference type="ARBA" id="ARBA00023235"/>
    </source>
</evidence>
<dbReference type="NCBIfam" id="TIGR00713">
    <property type="entry name" value="hemL"/>
    <property type="match status" value="1"/>
</dbReference>
<evidence type="ECO:0000256" key="5">
    <source>
        <dbReference type="ARBA" id="ARBA00022898"/>
    </source>
</evidence>
<evidence type="ECO:0000256" key="1">
    <source>
        <dbReference type="ARBA" id="ARBA00001579"/>
    </source>
</evidence>
<dbReference type="AlphaFoldDB" id="A0A133N5X8"/>
<dbReference type="EC" id="5.4.3.8" evidence="8"/>
<dbReference type="GO" id="GO:0008483">
    <property type="term" value="F:transaminase activity"/>
    <property type="evidence" value="ECO:0007669"/>
    <property type="project" value="InterPro"/>
</dbReference>
<evidence type="ECO:0000313" key="9">
    <source>
        <dbReference type="EMBL" id="KXA11702.1"/>
    </source>
</evidence>
<evidence type="ECO:0000256" key="3">
    <source>
        <dbReference type="ARBA" id="ARBA00004819"/>
    </source>
</evidence>
<comment type="pathway">
    <text evidence="3">Porphyrin-containing compound metabolism; protoporphyrin-IX biosynthesis; 5-aminolevulinate from L-glutamyl-tRNA(Glu): step 2/2.</text>
</comment>
<evidence type="ECO:0000313" key="10">
    <source>
        <dbReference type="Proteomes" id="UP000070646"/>
    </source>
</evidence>
<dbReference type="InterPro" id="IPR049704">
    <property type="entry name" value="Aminotrans_3_PPA_site"/>
</dbReference>
<dbReference type="GO" id="GO:0006782">
    <property type="term" value="P:protoporphyrinogen IX biosynthetic process"/>
    <property type="evidence" value="ECO:0007669"/>
    <property type="project" value="UniProtKB-UniRule"/>
</dbReference>
<dbReference type="InterPro" id="IPR005814">
    <property type="entry name" value="Aminotrans_3"/>
</dbReference>
<dbReference type="Proteomes" id="UP000070646">
    <property type="component" value="Unassembled WGS sequence"/>
</dbReference>
<comment type="similarity">
    <text evidence="4 8">Belongs to the class-III pyridoxal-phosphate-dependent aminotransferase family. HemL subfamily.</text>
</comment>
<comment type="subcellular location">
    <subcellularLocation>
        <location evidence="8">Cytoplasm</location>
    </subcellularLocation>
</comment>
<keyword evidence="5 8" id="KW-0663">Pyridoxal phosphate</keyword>
<dbReference type="InterPro" id="IPR015422">
    <property type="entry name" value="PyrdxlP-dep_Trfase_small"/>
</dbReference>
<comment type="catalytic activity">
    <reaction evidence="1 8">
        <text>(S)-4-amino-5-oxopentanoate = 5-aminolevulinate</text>
        <dbReference type="Rhea" id="RHEA:14265"/>
        <dbReference type="ChEBI" id="CHEBI:57501"/>
        <dbReference type="ChEBI" id="CHEBI:356416"/>
        <dbReference type="EC" id="5.4.3.8"/>
    </reaction>
</comment>
<gene>
    <name evidence="8" type="primary">hemL</name>
    <name evidence="9" type="ORF">HMPREF3222_01670</name>
</gene>
<dbReference type="HAMAP" id="MF_00375">
    <property type="entry name" value="HemL_aminotrans_3"/>
    <property type="match status" value="1"/>
</dbReference>
<comment type="cofactor">
    <cofactor evidence="2 8">
        <name>pyridoxal 5'-phosphate</name>
        <dbReference type="ChEBI" id="CHEBI:597326"/>
    </cofactor>
</comment>
<evidence type="ECO:0000256" key="4">
    <source>
        <dbReference type="ARBA" id="ARBA00008981"/>
    </source>
</evidence>
<reference evidence="9 10" key="1">
    <citation type="submission" date="2016-01" db="EMBL/GenBank/DDBJ databases">
        <authorList>
            <person name="Oliw E.H."/>
        </authorList>
    </citation>
    <scope>NUCLEOTIDE SEQUENCE [LARGE SCALE GENOMIC DNA]</scope>
    <source>
        <strain evidence="9 10">MJR7757A</strain>
    </source>
</reference>
<keyword evidence="7 8" id="KW-0627">Porphyrin biosynthesis</keyword>
<proteinExistence type="inferred from homology"/>
<dbReference type="InterPro" id="IPR015421">
    <property type="entry name" value="PyrdxlP-dep_Trfase_major"/>
</dbReference>
<dbReference type="CDD" id="cd00610">
    <property type="entry name" value="OAT_like"/>
    <property type="match status" value="1"/>
</dbReference>
<dbReference type="PANTHER" id="PTHR43713">
    <property type="entry name" value="GLUTAMATE-1-SEMIALDEHYDE 2,1-AMINOMUTASE"/>
    <property type="match status" value="1"/>
</dbReference>
<dbReference type="FunFam" id="3.40.640.10:FF:000021">
    <property type="entry name" value="Glutamate-1-semialdehyde 2,1-aminomutase"/>
    <property type="match status" value="1"/>
</dbReference>
<dbReference type="InterPro" id="IPR015424">
    <property type="entry name" value="PyrdxlP-dep_Trfase"/>
</dbReference>
<name>A0A133N5X8_CLOPF</name>
<evidence type="ECO:0000256" key="8">
    <source>
        <dbReference type="HAMAP-Rule" id="MF_00375"/>
    </source>
</evidence>
<dbReference type="Gene3D" id="3.40.640.10">
    <property type="entry name" value="Type I PLP-dependent aspartate aminotransferase-like (Major domain)"/>
    <property type="match status" value="1"/>
</dbReference>
<dbReference type="UniPathway" id="UPA00251">
    <property type="reaction ID" value="UER00317"/>
</dbReference>
<dbReference type="PANTHER" id="PTHR43713:SF3">
    <property type="entry name" value="GLUTAMATE-1-SEMIALDEHYDE 2,1-AMINOMUTASE 1, CHLOROPLASTIC-RELATED"/>
    <property type="match status" value="1"/>
</dbReference>
<keyword evidence="6 8" id="KW-0413">Isomerase</keyword>
<dbReference type="PATRIC" id="fig|1502.174.peg.1685"/>
<dbReference type="SUPFAM" id="SSF53383">
    <property type="entry name" value="PLP-dependent transferases"/>
    <property type="match status" value="1"/>
</dbReference>
<protein>
    <recommendedName>
        <fullName evidence="8">Glutamate-1-semialdehyde 2,1-aminomutase</fullName>
        <shortName evidence="8">GSA</shortName>
        <ecNumber evidence="8">5.4.3.8</ecNumber>
    </recommendedName>
    <alternativeName>
        <fullName evidence="8">Glutamate-1-semialdehyde aminotransferase</fullName>
        <shortName evidence="8">GSA-AT</shortName>
    </alternativeName>
</protein>